<keyword evidence="9" id="KW-0496">Mitochondrion</keyword>
<dbReference type="EMBL" id="JAPTSV010000009">
    <property type="protein sequence ID" value="KAJ1524326.1"/>
    <property type="molecule type" value="Genomic_DNA"/>
</dbReference>
<dbReference type="PANTHER" id="PTHR43176">
    <property type="entry name" value="3-HYDROXYISOBUTYRYL-COA HYDROLASE-RELATED"/>
    <property type="match status" value="1"/>
</dbReference>
<dbReference type="NCBIfam" id="NF004127">
    <property type="entry name" value="PRK05617.1"/>
    <property type="match status" value="1"/>
</dbReference>
<evidence type="ECO:0000256" key="7">
    <source>
        <dbReference type="ARBA" id="ARBA00022456"/>
    </source>
</evidence>
<evidence type="ECO:0000256" key="4">
    <source>
        <dbReference type="ARBA" id="ARBA00005254"/>
    </source>
</evidence>
<evidence type="ECO:0000256" key="10">
    <source>
        <dbReference type="ARBA" id="ARBA00024871"/>
    </source>
</evidence>
<dbReference type="InterPro" id="IPR032259">
    <property type="entry name" value="HIBYL-CoA-H"/>
</dbReference>
<dbReference type="SUPFAM" id="SSF52096">
    <property type="entry name" value="ClpP/crotonase"/>
    <property type="match status" value="1"/>
</dbReference>
<dbReference type="GO" id="GO:0003860">
    <property type="term" value="F:3-hydroxyisobutyryl-CoA hydrolase activity"/>
    <property type="evidence" value="ECO:0007669"/>
    <property type="project" value="UniProtKB-EC"/>
</dbReference>
<dbReference type="CDD" id="cd06558">
    <property type="entry name" value="crotonase-like"/>
    <property type="match status" value="1"/>
</dbReference>
<dbReference type="EC" id="3.1.2.4" evidence="5"/>
<name>A0AAV7XE72_9NEOP</name>
<comment type="catalytic activity">
    <reaction evidence="1">
        <text>3-hydroxy-2-methylpropanoyl-CoA + H2O = 3-hydroxy-2-methylpropanoate + CoA + H(+)</text>
        <dbReference type="Rhea" id="RHEA:20888"/>
        <dbReference type="ChEBI" id="CHEBI:11805"/>
        <dbReference type="ChEBI" id="CHEBI:15377"/>
        <dbReference type="ChEBI" id="CHEBI:15378"/>
        <dbReference type="ChEBI" id="CHEBI:57287"/>
        <dbReference type="ChEBI" id="CHEBI:57340"/>
        <dbReference type="EC" id="3.1.2.4"/>
    </reaction>
</comment>
<dbReference type="PANTHER" id="PTHR43176:SF3">
    <property type="entry name" value="3-HYDROXYISOBUTYRYL-COA HYDROLASE, MITOCHONDRIAL"/>
    <property type="match status" value="1"/>
</dbReference>
<keyword evidence="14" id="KW-1185">Reference proteome</keyword>
<sequence>MCLITNLSFQNLCLKLSSAVCHGAKLALKHRPPIALSSNMMQTRGLAADSEDVVLSQDVGDKGILILNRPKALNAVNLPMVQKCHETLLKWEKEKSLVICKGAGDKAFCAGGDVKTITTSRSDEYGKRLFRIEYMMNCIIATYTIPYIALIDGITMGGGIGLSVHGHYRVATEKTLCAMPETAIGLFPDVGGSYFLSRLKGYVGIYLALTGFRLKGADNLFVGFATHYCPSSDIPKLEKELLSCKNPKEVLERFKRCPEGAKYTLEPYLNKIDNIFSAPTVEEIYERLEKDSSDWAKGTLLTLKKFCPLSLKITLKQLQLGSQLSIQECLQMEYRLACRSCDGYNFTEGVRALLVDKDQNPKWIPPTVEEVTQQMVDDFFAPLEPQEELKPRGGPKCSL</sequence>
<evidence type="ECO:0000256" key="3">
    <source>
        <dbReference type="ARBA" id="ARBA00005109"/>
    </source>
</evidence>
<reference evidence="13" key="1">
    <citation type="submission" date="2022-12" db="EMBL/GenBank/DDBJ databases">
        <title>Chromosome-level genome assembly of the bean flower thrips Megalurothrips usitatus.</title>
        <authorList>
            <person name="Ma L."/>
            <person name="Liu Q."/>
            <person name="Li H."/>
            <person name="Cai W."/>
        </authorList>
    </citation>
    <scope>NUCLEOTIDE SEQUENCE</scope>
    <source>
        <strain evidence="13">Cailab_2022a</strain>
    </source>
</reference>
<evidence type="ECO:0000256" key="1">
    <source>
        <dbReference type="ARBA" id="ARBA00001709"/>
    </source>
</evidence>
<evidence type="ECO:0000313" key="14">
    <source>
        <dbReference type="Proteomes" id="UP001075354"/>
    </source>
</evidence>
<comment type="function">
    <text evidence="10">Hydrolyzes 3-hydroxyisobutyryl-CoA (HIBYL-CoA), a saline catabolite. Has high activity toward isobutyryl-CoA. Could be an isobutyryl-CoA dehydrogenase that functions in valine catabolism. Also hydrolyzes 3-hydroxypropanoyl-CoA.</text>
</comment>
<comment type="pathway">
    <text evidence="3">Amino-acid degradation; L-valine degradation.</text>
</comment>
<dbReference type="GO" id="GO:0006574">
    <property type="term" value="P:L-valine catabolic process"/>
    <property type="evidence" value="ECO:0007669"/>
    <property type="project" value="TreeGrafter"/>
</dbReference>
<dbReference type="Gene3D" id="3.90.226.10">
    <property type="entry name" value="2-enoyl-CoA Hydratase, Chain A, domain 1"/>
    <property type="match status" value="1"/>
</dbReference>
<evidence type="ECO:0000256" key="2">
    <source>
        <dbReference type="ARBA" id="ARBA00004173"/>
    </source>
</evidence>
<comment type="similarity">
    <text evidence="4">Belongs to the enoyl-CoA hydratase/isomerase family.</text>
</comment>
<evidence type="ECO:0000313" key="13">
    <source>
        <dbReference type="EMBL" id="KAJ1524326.1"/>
    </source>
</evidence>
<keyword evidence="8" id="KW-0378">Hydrolase</keyword>
<dbReference type="InterPro" id="IPR045004">
    <property type="entry name" value="ECH_dom"/>
</dbReference>
<dbReference type="GO" id="GO:0005739">
    <property type="term" value="C:mitochondrion"/>
    <property type="evidence" value="ECO:0007669"/>
    <property type="project" value="UniProtKB-SubCell"/>
</dbReference>
<gene>
    <name evidence="13" type="ORF">ONE63_010832</name>
</gene>
<dbReference type="FunFam" id="3.90.226.10:FF:000026">
    <property type="entry name" value="3-hydroxyisobutyryl-CoA hydrolase, mitochondrial"/>
    <property type="match status" value="1"/>
</dbReference>
<evidence type="ECO:0000256" key="11">
    <source>
        <dbReference type="ARBA" id="ARBA00031181"/>
    </source>
</evidence>
<proteinExistence type="inferred from homology"/>
<evidence type="ECO:0000256" key="5">
    <source>
        <dbReference type="ARBA" id="ARBA00011915"/>
    </source>
</evidence>
<evidence type="ECO:0000256" key="8">
    <source>
        <dbReference type="ARBA" id="ARBA00022801"/>
    </source>
</evidence>
<dbReference type="InterPro" id="IPR029045">
    <property type="entry name" value="ClpP/crotonase-like_dom_sf"/>
</dbReference>
<comment type="caution">
    <text evidence="13">The sequence shown here is derived from an EMBL/GenBank/DDBJ whole genome shotgun (WGS) entry which is preliminary data.</text>
</comment>
<evidence type="ECO:0000256" key="9">
    <source>
        <dbReference type="ARBA" id="ARBA00023128"/>
    </source>
</evidence>
<dbReference type="Pfam" id="PF16113">
    <property type="entry name" value="ECH_2"/>
    <property type="match status" value="1"/>
</dbReference>
<comment type="subcellular location">
    <subcellularLocation>
        <location evidence="2">Mitochondrion</location>
    </subcellularLocation>
</comment>
<keyword evidence="7" id="KW-0101">Branched-chain amino acid catabolism</keyword>
<protein>
    <recommendedName>
        <fullName evidence="6">3-hydroxyisobutyryl-CoA hydrolase, mitochondrial</fullName>
        <ecNumber evidence="5">3.1.2.4</ecNumber>
    </recommendedName>
    <alternativeName>
        <fullName evidence="11">3-hydroxyisobutyryl-coenzyme A hydrolase</fullName>
    </alternativeName>
</protein>
<evidence type="ECO:0000259" key="12">
    <source>
        <dbReference type="Pfam" id="PF16113"/>
    </source>
</evidence>
<dbReference type="Proteomes" id="UP001075354">
    <property type="component" value="Chromosome 9"/>
</dbReference>
<accession>A0AAV7XE72</accession>
<evidence type="ECO:0000256" key="6">
    <source>
        <dbReference type="ARBA" id="ARBA00016714"/>
    </source>
</evidence>
<feature type="domain" description="Enoyl-CoA hydratase/isomerase" evidence="12">
    <location>
        <begin position="63"/>
        <end position="380"/>
    </location>
</feature>
<dbReference type="AlphaFoldDB" id="A0AAV7XE72"/>
<organism evidence="13 14">
    <name type="scientific">Megalurothrips usitatus</name>
    <name type="common">bean blossom thrips</name>
    <dbReference type="NCBI Taxonomy" id="439358"/>
    <lineage>
        <taxon>Eukaryota</taxon>
        <taxon>Metazoa</taxon>
        <taxon>Ecdysozoa</taxon>
        <taxon>Arthropoda</taxon>
        <taxon>Hexapoda</taxon>
        <taxon>Insecta</taxon>
        <taxon>Pterygota</taxon>
        <taxon>Neoptera</taxon>
        <taxon>Paraneoptera</taxon>
        <taxon>Thysanoptera</taxon>
        <taxon>Terebrantia</taxon>
        <taxon>Thripoidea</taxon>
        <taxon>Thripidae</taxon>
        <taxon>Megalurothrips</taxon>
    </lineage>
</organism>